<feature type="transmembrane region" description="Helical" evidence="7">
    <location>
        <begin position="262"/>
        <end position="284"/>
    </location>
</feature>
<feature type="transmembrane region" description="Helical" evidence="7">
    <location>
        <begin position="176"/>
        <end position="194"/>
    </location>
</feature>
<evidence type="ECO:0000256" key="3">
    <source>
        <dbReference type="ARBA" id="ARBA00022741"/>
    </source>
</evidence>
<feature type="transmembrane region" description="Helical" evidence="7">
    <location>
        <begin position="69"/>
        <end position="86"/>
    </location>
</feature>
<evidence type="ECO:0000256" key="1">
    <source>
        <dbReference type="ARBA" id="ARBA00004651"/>
    </source>
</evidence>
<reference evidence="10 11" key="1">
    <citation type="submission" date="2020-09" db="EMBL/GenBank/DDBJ databases">
        <title>Genome seq and assembly of Chryseobacterium sp.</title>
        <authorList>
            <person name="Chhetri G."/>
        </authorList>
    </citation>
    <scope>NUCLEOTIDE SEQUENCE [LARGE SCALE GENOMIC DNA]</scope>
    <source>
        <strain evidence="10 11">GCR10</strain>
    </source>
</reference>
<keyword evidence="6 7" id="KW-0472">Membrane</keyword>
<comment type="caution">
    <text evidence="10">The sequence shown here is derived from an EMBL/GenBank/DDBJ whole genome shotgun (WGS) entry which is preliminary data.</text>
</comment>
<gene>
    <name evidence="10" type="ORF">IC610_09880</name>
</gene>
<dbReference type="GO" id="GO:0005524">
    <property type="term" value="F:ATP binding"/>
    <property type="evidence" value="ECO:0007669"/>
    <property type="project" value="UniProtKB-KW"/>
</dbReference>
<evidence type="ECO:0000256" key="5">
    <source>
        <dbReference type="ARBA" id="ARBA00022989"/>
    </source>
</evidence>
<keyword evidence="11" id="KW-1185">Reference proteome</keyword>
<proteinExistence type="predicted"/>
<dbReference type="InterPro" id="IPR027417">
    <property type="entry name" value="P-loop_NTPase"/>
</dbReference>
<feature type="transmembrane region" description="Helical" evidence="7">
    <location>
        <begin position="151"/>
        <end position="170"/>
    </location>
</feature>
<dbReference type="Gene3D" id="1.20.1560.10">
    <property type="entry name" value="ABC transporter type 1, transmembrane domain"/>
    <property type="match status" value="1"/>
</dbReference>
<dbReference type="SMART" id="SM00382">
    <property type="entry name" value="AAA"/>
    <property type="match status" value="1"/>
</dbReference>
<dbReference type="InterPro" id="IPR017871">
    <property type="entry name" value="ABC_transporter-like_CS"/>
</dbReference>
<name>A0ABR8ZBQ6_9FLAO</name>
<dbReference type="PROSITE" id="PS00211">
    <property type="entry name" value="ABC_TRANSPORTER_1"/>
    <property type="match status" value="1"/>
</dbReference>
<dbReference type="PANTHER" id="PTHR24221:SF654">
    <property type="entry name" value="ATP-BINDING CASSETTE SUB-FAMILY B MEMBER 6"/>
    <property type="match status" value="1"/>
</dbReference>
<dbReference type="InterPro" id="IPR003593">
    <property type="entry name" value="AAA+_ATPase"/>
</dbReference>
<comment type="subcellular location">
    <subcellularLocation>
        <location evidence="1">Cell membrane</location>
        <topology evidence="1">Multi-pass membrane protein</topology>
    </subcellularLocation>
</comment>
<evidence type="ECO:0000256" key="7">
    <source>
        <dbReference type="SAM" id="Phobius"/>
    </source>
</evidence>
<dbReference type="PROSITE" id="PS50929">
    <property type="entry name" value="ABC_TM1F"/>
    <property type="match status" value="1"/>
</dbReference>
<evidence type="ECO:0000256" key="2">
    <source>
        <dbReference type="ARBA" id="ARBA00022692"/>
    </source>
</evidence>
<feature type="transmembrane region" description="Helical" evidence="7">
    <location>
        <begin position="296"/>
        <end position="315"/>
    </location>
</feature>
<dbReference type="SUPFAM" id="SSF90123">
    <property type="entry name" value="ABC transporter transmembrane region"/>
    <property type="match status" value="1"/>
</dbReference>
<dbReference type="Proteomes" id="UP000637299">
    <property type="component" value="Unassembled WGS sequence"/>
</dbReference>
<dbReference type="InterPro" id="IPR036640">
    <property type="entry name" value="ABC1_TM_sf"/>
</dbReference>
<organism evidence="10 11">
    <name type="scientific">Chryseobacterium caseinilyticum</name>
    <dbReference type="NCBI Taxonomy" id="2771428"/>
    <lineage>
        <taxon>Bacteria</taxon>
        <taxon>Pseudomonadati</taxon>
        <taxon>Bacteroidota</taxon>
        <taxon>Flavobacteriia</taxon>
        <taxon>Flavobacteriales</taxon>
        <taxon>Weeksellaceae</taxon>
        <taxon>Chryseobacterium group</taxon>
        <taxon>Chryseobacterium</taxon>
    </lineage>
</organism>
<keyword evidence="5 7" id="KW-1133">Transmembrane helix</keyword>
<feature type="domain" description="ABC transporter" evidence="8">
    <location>
        <begin position="351"/>
        <end position="588"/>
    </location>
</feature>
<dbReference type="CDD" id="cd07346">
    <property type="entry name" value="ABC_6TM_exporters"/>
    <property type="match status" value="1"/>
</dbReference>
<dbReference type="PANTHER" id="PTHR24221">
    <property type="entry name" value="ATP-BINDING CASSETTE SUB-FAMILY B"/>
    <property type="match status" value="1"/>
</dbReference>
<dbReference type="Pfam" id="PF00664">
    <property type="entry name" value="ABC_membrane"/>
    <property type="match status" value="1"/>
</dbReference>
<dbReference type="InterPro" id="IPR039421">
    <property type="entry name" value="Type_1_exporter"/>
</dbReference>
<keyword evidence="3" id="KW-0547">Nucleotide-binding</keyword>
<evidence type="ECO:0000313" key="10">
    <source>
        <dbReference type="EMBL" id="MBD8082727.1"/>
    </source>
</evidence>
<dbReference type="RefSeq" id="WP_191736704.1">
    <property type="nucleotide sequence ID" value="NZ_JACYFS010000002.1"/>
</dbReference>
<dbReference type="PROSITE" id="PS50893">
    <property type="entry name" value="ABC_TRANSPORTER_2"/>
    <property type="match status" value="1"/>
</dbReference>
<keyword evidence="4 10" id="KW-0067">ATP-binding</keyword>
<dbReference type="SUPFAM" id="SSF52540">
    <property type="entry name" value="P-loop containing nucleoside triphosphate hydrolases"/>
    <property type="match status" value="1"/>
</dbReference>
<dbReference type="InterPro" id="IPR011527">
    <property type="entry name" value="ABC1_TM_dom"/>
</dbReference>
<accession>A0ABR8ZBQ6</accession>
<evidence type="ECO:0000259" key="9">
    <source>
        <dbReference type="PROSITE" id="PS50929"/>
    </source>
</evidence>
<dbReference type="Gene3D" id="3.40.50.300">
    <property type="entry name" value="P-loop containing nucleotide triphosphate hydrolases"/>
    <property type="match status" value="1"/>
</dbReference>
<keyword evidence="2 7" id="KW-0812">Transmembrane</keyword>
<protein>
    <submittedName>
        <fullName evidence="10">ABC transporter ATP-binding protein</fullName>
    </submittedName>
</protein>
<sequence>MKILLNYLKPYKWLIIASLLLASINQVFSLFAPAITGNILDKLVNQPNHFDKEKLIPRNLNEYLYGTDIYHGVFYFLGLLIGTAMISRIAKAFQDYVVSVIIQKFGAKIFTDGLQHSMRLPFQEFEDQRSGETLSILTKVREDSVKFINNFINIFFGILVSIIFVSIYAIRLHWSIMPVYVLGIIFIAVITNLLSKRIKTIQKNIVSETTNLAGSTTESLRNIEIVKSLGLTNQEVERLNNNTYKILNLELRKVKSIRSLSFVQGTLVNFLQQVITFTLLLLIFKNIVTPGQYLSLVFYGFFIFGPMQEIGNIIISYREAEASLQNFDRVMKKEVEPKPLHPKTIGAIEDLKFEKVSFQHQSAHYKALNSISFDVKNGETIAFVGPSGSGKSTLVKLLVGLYRPKEGSIFYNNVDGKEFDFDELRNQIGFVTQDTQLFSGTIRENLLFVNPSATEEDLQIALKKSSCNGLLERAENGIETVIGEGGLKLSGGEKQRIAIARALLRKPHLLIFDEATSALDSITEEEITTTIKEISKEKEQITVLIAHRLSTIMHADRIFVLERGNIIETGSHLQLIEEKGLYYAMWRQQIGERKTATQI</sequence>
<evidence type="ECO:0000259" key="8">
    <source>
        <dbReference type="PROSITE" id="PS50893"/>
    </source>
</evidence>
<evidence type="ECO:0000256" key="6">
    <source>
        <dbReference type="ARBA" id="ARBA00023136"/>
    </source>
</evidence>
<feature type="domain" description="ABC transmembrane type-1" evidence="9">
    <location>
        <begin position="16"/>
        <end position="319"/>
    </location>
</feature>
<dbReference type="EMBL" id="JACYFS010000002">
    <property type="protein sequence ID" value="MBD8082727.1"/>
    <property type="molecule type" value="Genomic_DNA"/>
</dbReference>
<evidence type="ECO:0000256" key="4">
    <source>
        <dbReference type="ARBA" id="ARBA00022840"/>
    </source>
</evidence>
<dbReference type="InterPro" id="IPR003439">
    <property type="entry name" value="ABC_transporter-like_ATP-bd"/>
</dbReference>
<dbReference type="Pfam" id="PF00005">
    <property type="entry name" value="ABC_tran"/>
    <property type="match status" value="1"/>
</dbReference>
<evidence type="ECO:0000313" key="11">
    <source>
        <dbReference type="Proteomes" id="UP000637299"/>
    </source>
</evidence>